<dbReference type="eggNOG" id="COG3897">
    <property type="taxonomic scope" value="Bacteria"/>
</dbReference>
<organism evidence="3 4">
    <name type="scientific">Ancylobacter novellus (strain ATCC 8093 / DSM 506 / JCM 20403 / CCM 1077 / IAM 12100 / NBRC 12443 / NCIMB 10456)</name>
    <name type="common">Starkeya novella</name>
    <dbReference type="NCBI Taxonomy" id="639283"/>
    <lineage>
        <taxon>Bacteria</taxon>
        <taxon>Pseudomonadati</taxon>
        <taxon>Pseudomonadota</taxon>
        <taxon>Alphaproteobacteria</taxon>
        <taxon>Hyphomicrobiales</taxon>
        <taxon>Xanthobacteraceae</taxon>
        <taxon>Ancylobacter</taxon>
    </lineage>
</organism>
<dbReference type="STRING" id="639283.Snov_2811"/>
<evidence type="ECO:0000313" key="3">
    <source>
        <dbReference type="EMBL" id="ADH90099.1"/>
    </source>
</evidence>
<dbReference type="SUPFAM" id="SSF53335">
    <property type="entry name" value="S-adenosyl-L-methionine-dependent methyltransferases"/>
    <property type="match status" value="1"/>
</dbReference>
<dbReference type="KEGG" id="sno:Snov_2811"/>
<dbReference type="Proteomes" id="UP000006633">
    <property type="component" value="Chromosome"/>
</dbReference>
<dbReference type="AlphaFoldDB" id="D7A5Y4"/>
<accession>D7A5Y4</accession>
<evidence type="ECO:0000256" key="1">
    <source>
        <dbReference type="ARBA" id="ARBA00022603"/>
    </source>
</evidence>
<dbReference type="PANTHER" id="PTHR43648:SF1">
    <property type="entry name" value="ELECTRON TRANSFER FLAVOPROTEIN BETA SUBUNIT LYSINE METHYLTRANSFERASE"/>
    <property type="match status" value="1"/>
</dbReference>
<sequence>MPCSSPASPSADPAAFIRAETRRLPVPLVPEIVLHLAEESLPIWQRTEEELGAVGLPPPFWAFAWAGGQALARHVLDHPEIVRGKRVLDFASGSGLVAIAALKAGAASVEAAEIDPFAQVAIALNVAAQVTSDVATDDTADATASAPDVTFFATILATDIIGKDAMWDVVLAGDIAYERDLSQRVFAWLEALAARGAQVWIGDPGRSYLPREKLEKVAEYGVPVSRELEDAEIKRTAVWRPRA</sequence>
<dbReference type="EMBL" id="CP002026">
    <property type="protein sequence ID" value="ADH90099.1"/>
    <property type="molecule type" value="Genomic_DNA"/>
</dbReference>
<keyword evidence="4" id="KW-1185">Reference proteome</keyword>
<dbReference type="Gene3D" id="3.40.50.150">
    <property type="entry name" value="Vaccinia Virus protein VP39"/>
    <property type="match status" value="1"/>
</dbReference>
<dbReference type="Pfam" id="PF06325">
    <property type="entry name" value="PrmA"/>
    <property type="match status" value="1"/>
</dbReference>
<keyword evidence="2" id="KW-0808">Transferase</keyword>
<keyword evidence="1" id="KW-0489">Methyltransferase</keyword>
<dbReference type="RefSeq" id="WP_013167603.1">
    <property type="nucleotide sequence ID" value="NC_014217.1"/>
</dbReference>
<reference evidence="3 4" key="1">
    <citation type="journal article" date="2012" name="Stand. Genomic Sci.">
        <title>Complete genome sequence of the facultatively chemolithoautotrophic and methylotrophic alpha Proteobacterium Starkeya novella type strain (ATCC 8093(T)).</title>
        <authorList>
            <person name="Kappler U."/>
            <person name="Davenport K."/>
            <person name="Beatson S."/>
            <person name="Lucas S."/>
            <person name="Lapidus A."/>
            <person name="Copeland A."/>
            <person name="Berry K.W."/>
            <person name="Glavina Del Rio T."/>
            <person name="Hammon N."/>
            <person name="Dalin E."/>
            <person name="Tice H."/>
            <person name="Pitluck S."/>
            <person name="Richardson P."/>
            <person name="Bruce D."/>
            <person name="Goodwin L.A."/>
            <person name="Han C."/>
            <person name="Tapia R."/>
            <person name="Detter J.C."/>
            <person name="Chang Y.J."/>
            <person name="Jeffries C.D."/>
            <person name="Land M."/>
            <person name="Hauser L."/>
            <person name="Kyrpides N.C."/>
            <person name="Goker M."/>
            <person name="Ivanova N."/>
            <person name="Klenk H.P."/>
            <person name="Woyke T."/>
        </authorList>
    </citation>
    <scope>NUCLEOTIDE SEQUENCE [LARGE SCALE GENOMIC DNA]</scope>
    <source>
        <strain evidence="4">ATCC 8093 / DSM 506 / JCM 20403 / CCM 1077 / IAM 12100 / NBRC 12443 / NCIMB 10456</strain>
    </source>
</reference>
<evidence type="ECO:0008006" key="5">
    <source>
        <dbReference type="Google" id="ProtNLM"/>
    </source>
</evidence>
<dbReference type="GO" id="GO:0032259">
    <property type="term" value="P:methylation"/>
    <property type="evidence" value="ECO:0007669"/>
    <property type="project" value="UniProtKB-KW"/>
</dbReference>
<dbReference type="PANTHER" id="PTHR43648">
    <property type="entry name" value="ELECTRON TRANSFER FLAVOPROTEIN BETA SUBUNIT LYSINE METHYLTRANSFERASE"/>
    <property type="match status" value="1"/>
</dbReference>
<dbReference type="GO" id="GO:0016279">
    <property type="term" value="F:protein-lysine N-methyltransferase activity"/>
    <property type="evidence" value="ECO:0007669"/>
    <property type="project" value="TreeGrafter"/>
</dbReference>
<dbReference type="HOGENOM" id="CLU_074455_1_0_5"/>
<evidence type="ECO:0000256" key="2">
    <source>
        <dbReference type="ARBA" id="ARBA00022679"/>
    </source>
</evidence>
<proteinExistence type="predicted"/>
<name>D7A5Y4_ANCN5</name>
<dbReference type="InterPro" id="IPR050078">
    <property type="entry name" value="Ribosomal_L11_MeTrfase_PrmA"/>
</dbReference>
<gene>
    <name evidence="3" type="ordered locus">Snov_2811</name>
</gene>
<evidence type="ECO:0000313" key="4">
    <source>
        <dbReference type="Proteomes" id="UP000006633"/>
    </source>
</evidence>
<protein>
    <recommendedName>
        <fullName evidence="5">Nicotinamide N-methylase</fullName>
    </recommendedName>
</protein>
<dbReference type="OrthoDB" id="9794615at2"/>
<dbReference type="InterPro" id="IPR029063">
    <property type="entry name" value="SAM-dependent_MTases_sf"/>
</dbReference>